<dbReference type="GO" id="GO:0090614">
    <property type="term" value="F:5'-methylthioadenosine deaminase activity"/>
    <property type="evidence" value="ECO:0007669"/>
    <property type="project" value="UniProtKB-UniRule"/>
</dbReference>
<evidence type="ECO:0000259" key="5">
    <source>
        <dbReference type="Pfam" id="PF01979"/>
    </source>
</evidence>
<feature type="domain" description="Amidohydrolase-related" evidence="5">
    <location>
        <begin position="49"/>
        <end position="396"/>
    </location>
</feature>
<dbReference type="InterPro" id="IPR023512">
    <property type="entry name" value="Deaminase_MtaD/DadD"/>
</dbReference>
<dbReference type="InterPro" id="IPR050287">
    <property type="entry name" value="MTA/SAH_deaminase"/>
</dbReference>
<feature type="binding site" evidence="4">
    <location>
        <position position="58"/>
    </location>
    <ligand>
        <name>Zn(2+)</name>
        <dbReference type="ChEBI" id="CHEBI:29105"/>
    </ligand>
</feature>
<evidence type="ECO:0000256" key="1">
    <source>
        <dbReference type="ARBA" id="ARBA00022723"/>
    </source>
</evidence>
<dbReference type="SUPFAM" id="SSF51338">
    <property type="entry name" value="Composite domain of metallo-dependent hydrolases"/>
    <property type="match status" value="1"/>
</dbReference>
<dbReference type="InterPro" id="IPR011059">
    <property type="entry name" value="Metal-dep_hydrolase_composite"/>
</dbReference>
<dbReference type="GeneID" id="13300847"/>
<comment type="similarity">
    <text evidence="4">Belongs to the metallo-dependent hydrolases superfamily. MTA/SAH deaminase family.</text>
</comment>
<gene>
    <name evidence="4" type="primary">mtaD</name>
    <name evidence="6" type="ORF">PFDSM3638_07745</name>
</gene>
<name>A0A5C0XSW9_PYRFU</name>
<evidence type="ECO:0000256" key="3">
    <source>
        <dbReference type="ARBA" id="ARBA00022833"/>
    </source>
</evidence>
<dbReference type="FunFam" id="3.20.20.140:FF:000014">
    <property type="entry name" value="5-methylthioadenosine/S-adenosylhomocysteine deaminase"/>
    <property type="match status" value="1"/>
</dbReference>
<proteinExistence type="inferred from homology"/>
<dbReference type="EC" id="3.5.4.31" evidence="4"/>
<dbReference type="InterPro" id="IPR006680">
    <property type="entry name" value="Amidohydro-rel"/>
</dbReference>
<dbReference type="GO" id="GO:0046872">
    <property type="term" value="F:metal ion binding"/>
    <property type="evidence" value="ECO:0007669"/>
    <property type="project" value="UniProtKB-KW"/>
</dbReference>
<dbReference type="Proteomes" id="UP000324354">
    <property type="component" value="Chromosome"/>
</dbReference>
<dbReference type="Pfam" id="PF01979">
    <property type="entry name" value="Amidohydro_1"/>
    <property type="match status" value="1"/>
</dbReference>
<comment type="cofactor">
    <cofactor evidence="4">
        <name>Zn(2+)</name>
        <dbReference type="ChEBI" id="CHEBI:29105"/>
    </cofactor>
    <text evidence="4">Binds 1 zinc ion per subunit.</text>
</comment>
<feature type="binding site" evidence="4">
    <location>
        <position position="60"/>
    </location>
    <ligand>
        <name>Zn(2+)</name>
        <dbReference type="ChEBI" id="CHEBI:29105"/>
    </ligand>
</feature>
<dbReference type="InterPro" id="IPR032466">
    <property type="entry name" value="Metal_Hydrolase"/>
</dbReference>
<dbReference type="PANTHER" id="PTHR43794:SF11">
    <property type="entry name" value="AMIDOHYDROLASE-RELATED DOMAIN-CONTAINING PROTEIN"/>
    <property type="match status" value="1"/>
</dbReference>
<evidence type="ECO:0000313" key="6">
    <source>
        <dbReference type="EMBL" id="QEK79715.1"/>
    </source>
</evidence>
<dbReference type="AlphaFoldDB" id="A0A5C0XSW9"/>
<accession>A0A5C0XSW9</accession>
<feature type="binding site" evidence="4">
    <location>
        <position position="179"/>
    </location>
    <ligand>
        <name>substrate</name>
    </ligand>
</feature>
<sequence length="419" mass="46707">MIIKNGMIIYGDEFTIVRSDVLIEDGVIKEVGKNIRAPADMVIDASSHLVIPGLINAHTHVSMVLLRGLAEDVPLQEWLQNYIWPRERELKRKDIYWGTLLGLVEMARSGVTTFVDMYFHIEEVAKATIEVGLRGFLGYGMVDLENREKLEVEIKETEKFYEYVTKINSPLVNFVLAPHAPYTCSLECLKWVSKKANQWNVPVTIHLSETKKEVEEIRKKYGMTPTQLLDEVGLLNEKLIAAHGVWLSEEELRMLSSANATVVHCPASNMKLGSGVFPLRKALDLGVNVALGTDGAASNNTLDMLREMRLASLLQKVAHLNPAIVKSEEILKMATVNPAKALGLKSGVIKEGYIADLALINLRRPHLLPLNSPTSLLIYSARGGDVDTLFVNGEIVILDGEFLTVNEEKILDKFLKVIE</sequence>
<evidence type="ECO:0000313" key="7">
    <source>
        <dbReference type="Proteomes" id="UP000324354"/>
    </source>
</evidence>
<keyword evidence="1 4" id="KW-0479">Metal-binding</keyword>
<dbReference type="GO" id="GO:0050270">
    <property type="term" value="F:S-adenosylhomocysteine deaminase activity"/>
    <property type="evidence" value="ECO:0007669"/>
    <property type="project" value="UniProtKB-UniRule"/>
</dbReference>
<evidence type="ECO:0000256" key="4">
    <source>
        <dbReference type="HAMAP-Rule" id="MF_01281"/>
    </source>
</evidence>
<dbReference type="OrthoDB" id="372084at2157"/>
<dbReference type="CDD" id="cd01298">
    <property type="entry name" value="ATZ_TRZ_like"/>
    <property type="match status" value="1"/>
</dbReference>
<keyword evidence="2 4" id="KW-0378">Hydrolase</keyword>
<dbReference type="GeneID" id="41713357"/>
<dbReference type="EMBL" id="CP023154">
    <property type="protein sequence ID" value="QEK79715.1"/>
    <property type="molecule type" value="Genomic_DNA"/>
</dbReference>
<reference evidence="6 7" key="1">
    <citation type="submission" date="2017-08" db="EMBL/GenBank/DDBJ databases">
        <title>Resequencing and Reannotation of the genome of Pyrococcus furiosus type strain DSM3638.</title>
        <authorList>
            <person name="Reichelt R.M."/>
            <person name="Bunk B."/>
        </authorList>
    </citation>
    <scope>NUCLEOTIDE SEQUENCE [LARGE SCALE GENOMIC DNA]</scope>
    <source>
        <strain evidence="6 7">DSM 3638</strain>
    </source>
</reference>
<feature type="binding site" evidence="4">
    <location>
        <position position="87"/>
    </location>
    <ligand>
        <name>substrate</name>
    </ligand>
</feature>
<comment type="catalytic activity">
    <reaction evidence="4">
        <text>S-adenosyl-L-homocysteine + H2O + H(+) = S-inosyl-L-homocysteine + NH4(+)</text>
        <dbReference type="Rhea" id="RHEA:20716"/>
        <dbReference type="ChEBI" id="CHEBI:15377"/>
        <dbReference type="ChEBI" id="CHEBI:15378"/>
        <dbReference type="ChEBI" id="CHEBI:28938"/>
        <dbReference type="ChEBI" id="CHEBI:57856"/>
        <dbReference type="ChEBI" id="CHEBI:57985"/>
        <dbReference type="EC" id="3.5.4.28"/>
    </reaction>
</comment>
<feature type="binding site" evidence="4">
    <location>
        <position position="209"/>
    </location>
    <ligand>
        <name>substrate</name>
    </ligand>
</feature>
<dbReference type="HAMAP" id="MF_01281">
    <property type="entry name" value="MTA_SAH_deamin"/>
    <property type="match status" value="1"/>
</dbReference>
<dbReference type="NCBIfam" id="NF006252">
    <property type="entry name" value="PRK08393.1"/>
    <property type="match status" value="1"/>
</dbReference>
<feature type="binding site" evidence="4">
    <location>
        <position position="206"/>
    </location>
    <ligand>
        <name>Zn(2+)</name>
        <dbReference type="ChEBI" id="CHEBI:29105"/>
    </ligand>
</feature>
<dbReference type="SUPFAM" id="SSF51556">
    <property type="entry name" value="Metallo-dependent hydrolases"/>
    <property type="match status" value="1"/>
</dbReference>
<dbReference type="Gene3D" id="2.30.40.10">
    <property type="entry name" value="Urease, subunit C, domain 1"/>
    <property type="match status" value="1"/>
</dbReference>
<dbReference type="Gene3D" id="3.20.20.140">
    <property type="entry name" value="Metal-dependent hydrolases"/>
    <property type="match status" value="1"/>
</dbReference>
<dbReference type="PANTHER" id="PTHR43794">
    <property type="entry name" value="AMINOHYDROLASE SSNA-RELATED"/>
    <property type="match status" value="1"/>
</dbReference>
<feature type="binding site" evidence="4">
    <location>
        <position position="294"/>
    </location>
    <ligand>
        <name>Zn(2+)</name>
        <dbReference type="ChEBI" id="CHEBI:29105"/>
    </ligand>
</feature>
<organism evidence="6 7">
    <name type="scientific">Pyrococcus furiosus (strain ATCC 43587 / DSM 3638 / JCM 8422 / Vc1)</name>
    <dbReference type="NCBI Taxonomy" id="186497"/>
    <lineage>
        <taxon>Archaea</taxon>
        <taxon>Methanobacteriati</taxon>
        <taxon>Methanobacteriota</taxon>
        <taxon>Thermococci</taxon>
        <taxon>Thermococcales</taxon>
        <taxon>Thermococcaceae</taxon>
        <taxon>Pyrococcus</taxon>
    </lineage>
</organism>
<dbReference type="EC" id="3.5.4.28" evidence="4"/>
<keyword evidence="3 4" id="KW-0862">Zinc</keyword>
<comment type="caution">
    <text evidence="4">Lacks conserved residue(s) required for the propagation of feature annotation.</text>
</comment>
<dbReference type="SMR" id="A0A5C0XSW9"/>
<feature type="binding site" evidence="4">
    <location>
        <position position="294"/>
    </location>
    <ligand>
        <name>substrate</name>
    </ligand>
</feature>
<evidence type="ECO:0000256" key="2">
    <source>
        <dbReference type="ARBA" id="ARBA00022801"/>
    </source>
</evidence>
<protein>
    <recommendedName>
        <fullName evidence="4">5-methylthioadenosine/S-adenosylhomocysteine deaminase</fullName>
        <shortName evidence="4">MTA/SAH deaminase</shortName>
        <ecNumber evidence="4">3.5.4.28</ecNumber>
        <ecNumber evidence="4">3.5.4.31</ecNumber>
    </recommendedName>
</protein>
<comment type="catalytic activity">
    <reaction evidence="4">
        <text>S-methyl-5'-thioadenosine + H2O + H(+) = S-methyl-5'-thioinosine + NH4(+)</text>
        <dbReference type="Rhea" id="RHEA:25025"/>
        <dbReference type="ChEBI" id="CHEBI:15377"/>
        <dbReference type="ChEBI" id="CHEBI:15378"/>
        <dbReference type="ChEBI" id="CHEBI:17509"/>
        <dbReference type="ChEBI" id="CHEBI:28938"/>
        <dbReference type="ChEBI" id="CHEBI:48595"/>
        <dbReference type="EC" id="3.5.4.31"/>
    </reaction>
</comment>
<dbReference type="KEGG" id="pfu:PF1538"/>
<comment type="function">
    <text evidence="4">Catalyzes the deamination of 5-methylthioadenosine and S-adenosyl-L-homocysteine into 5-methylthioinosine and S-inosyl-L-homocysteine, respectively. Is also able to deaminate adenosine.</text>
</comment>
<dbReference type="RefSeq" id="WP_011012685.1">
    <property type="nucleotide sequence ID" value="NC_003413.1"/>
</dbReference>